<feature type="signal peptide" evidence="5">
    <location>
        <begin position="1"/>
        <end position="20"/>
    </location>
</feature>
<evidence type="ECO:0000256" key="5">
    <source>
        <dbReference type="SAM" id="SignalP"/>
    </source>
</evidence>
<keyword evidence="4" id="KW-0029">Amino-acid transport</keyword>
<dbReference type="SUPFAM" id="SSF53822">
    <property type="entry name" value="Periplasmic binding protein-like I"/>
    <property type="match status" value="1"/>
</dbReference>
<gene>
    <name evidence="7" type="ORF">OJ996_01240</name>
</gene>
<evidence type="ECO:0000256" key="3">
    <source>
        <dbReference type="ARBA" id="ARBA00022729"/>
    </source>
</evidence>
<comment type="similarity">
    <text evidence="1">Belongs to the leucine-binding protein family.</text>
</comment>
<keyword evidence="2" id="KW-0813">Transport</keyword>
<dbReference type="PRINTS" id="PR00337">
    <property type="entry name" value="LEUILEVALBP"/>
</dbReference>
<dbReference type="InterPro" id="IPR000709">
    <property type="entry name" value="Leu_Ile_Val-bd"/>
</dbReference>
<protein>
    <submittedName>
        <fullName evidence="7">ABC transporter substrate-binding protein</fullName>
    </submittedName>
</protein>
<organism evidence="7 8">
    <name type="scientific">Luteolibacter rhizosphaerae</name>
    <dbReference type="NCBI Taxonomy" id="2989719"/>
    <lineage>
        <taxon>Bacteria</taxon>
        <taxon>Pseudomonadati</taxon>
        <taxon>Verrucomicrobiota</taxon>
        <taxon>Verrucomicrobiia</taxon>
        <taxon>Verrucomicrobiales</taxon>
        <taxon>Verrucomicrobiaceae</taxon>
        <taxon>Luteolibacter</taxon>
    </lineage>
</organism>
<dbReference type="Gene3D" id="3.40.50.2300">
    <property type="match status" value="2"/>
</dbReference>
<dbReference type="EMBL" id="JAPDDR010000001">
    <property type="protein sequence ID" value="MCW1912176.1"/>
    <property type="molecule type" value="Genomic_DNA"/>
</dbReference>
<feature type="domain" description="Leucine-binding protein" evidence="6">
    <location>
        <begin position="32"/>
        <end position="369"/>
    </location>
</feature>
<dbReference type="Proteomes" id="UP001165653">
    <property type="component" value="Unassembled WGS sequence"/>
</dbReference>
<keyword evidence="8" id="KW-1185">Reference proteome</keyword>
<evidence type="ECO:0000256" key="1">
    <source>
        <dbReference type="ARBA" id="ARBA00010062"/>
    </source>
</evidence>
<dbReference type="InterPro" id="IPR028082">
    <property type="entry name" value="Peripla_BP_I"/>
</dbReference>
<evidence type="ECO:0000256" key="4">
    <source>
        <dbReference type="ARBA" id="ARBA00022970"/>
    </source>
</evidence>
<dbReference type="Pfam" id="PF13458">
    <property type="entry name" value="Peripla_BP_6"/>
    <property type="match status" value="1"/>
</dbReference>
<dbReference type="PANTHER" id="PTHR30483:SF6">
    <property type="entry name" value="PERIPLASMIC BINDING PROTEIN OF ABC TRANSPORTER FOR NATURAL AMINO ACIDS"/>
    <property type="match status" value="1"/>
</dbReference>
<proteinExistence type="inferred from homology"/>
<comment type="caution">
    <text evidence="7">The sequence shown here is derived from an EMBL/GenBank/DDBJ whole genome shotgun (WGS) entry which is preliminary data.</text>
</comment>
<dbReference type="PROSITE" id="PS51257">
    <property type="entry name" value="PROKAR_LIPOPROTEIN"/>
    <property type="match status" value="1"/>
</dbReference>
<dbReference type="CDD" id="cd06347">
    <property type="entry name" value="PBP1_ABC_LivK_ligand_binding-like"/>
    <property type="match status" value="1"/>
</dbReference>
<dbReference type="InterPro" id="IPR051010">
    <property type="entry name" value="BCAA_transport"/>
</dbReference>
<name>A0ABT3FX59_9BACT</name>
<feature type="chain" id="PRO_5046078786" evidence="5">
    <location>
        <begin position="21"/>
        <end position="379"/>
    </location>
</feature>
<reference evidence="7" key="1">
    <citation type="submission" date="2022-10" db="EMBL/GenBank/DDBJ databases">
        <title>Luteolibacter sp. GHJ8, whole genome shotgun sequencing project.</title>
        <authorList>
            <person name="Zhao G."/>
            <person name="Shen L."/>
        </authorList>
    </citation>
    <scope>NUCLEOTIDE SEQUENCE</scope>
    <source>
        <strain evidence="7">GHJ8</strain>
    </source>
</reference>
<evidence type="ECO:0000256" key="2">
    <source>
        <dbReference type="ARBA" id="ARBA00022448"/>
    </source>
</evidence>
<keyword evidence="3 5" id="KW-0732">Signal</keyword>
<dbReference type="InterPro" id="IPR028081">
    <property type="entry name" value="Leu-bd"/>
</dbReference>
<dbReference type="PANTHER" id="PTHR30483">
    <property type="entry name" value="LEUCINE-SPECIFIC-BINDING PROTEIN"/>
    <property type="match status" value="1"/>
</dbReference>
<sequence>MKRRHFVIPTAALTLAAAFGLSSCKKTDDSVINIGEVAALTGGTATFGQSSHNGTQMAVDEINAAGGLLGKQIKLHTEDDQSKQGEAGIVAKKLISRSKISALLGEVASGRSLEMAPIAQAAGVPMISPASTNPKVTEAGDYVFRVCFIDPFQGTVMSKFALSKGWKKVAILTDSKQDYSVGLTEFFKKHFAANGGTIVGEQSYGSGDKDFKAQLTAIKGGAPDAIFASGYYNEVALIAVQARELGVSAPLLGGDGWDSPSLIEVGGDAMEGCYFSNHFSNEDQAPAIQDFVKKYEAKHGAKPDAMAALGYDSAKILFDAIKRANSVDGPALRDAIAATKEYEGITGKITLDSQRNATKPAVILTIKDGKVVYTETIAP</sequence>
<evidence type="ECO:0000313" key="7">
    <source>
        <dbReference type="EMBL" id="MCW1912176.1"/>
    </source>
</evidence>
<accession>A0ABT3FX59</accession>
<evidence type="ECO:0000259" key="6">
    <source>
        <dbReference type="Pfam" id="PF13458"/>
    </source>
</evidence>
<dbReference type="RefSeq" id="WP_264510334.1">
    <property type="nucleotide sequence ID" value="NZ_JAPDDR010000001.1"/>
</dbReference>
<evidence type="ECO:0000313" key="8">
    <source>
        <dbReference type="Proteomes" id="UP001165653"/>
    </source>
</evidence>